<evidence type="ECO:0000313" key="3">
    <source>
        <dbReference type="Proteomes" id="UP001438707"/>
    </source>
</evidence>
<name>A0AAW1RXW8_9CHLO</name>
<feature type="compositionally biased region" description="Low complexity" evidence="1">
    <location>
        <begin position="123"/>
        <end position="132"/>
    </location>
</feature>
<feature type="compositionally biased region" description="Polar residues" evidence="1">
    <location>
        <begin position="629"/>
        <end position="647"/>
    </location>
</feature>
<keyword evidence="3" id="KW-1185">Reference proteome</keyword>
<gene>
    <name evidence="2" type="ORF">WJX74_003318</name>
</gene>
<organism evidence="2 3">
    <name type="scientific">Apatococcus lobatus</name>
    <dbReference type="NCBI Taxonomy" id="904363"/>
    <lineage>
        <taxon>Eukaryota</taxon>
        <taxon>Viridiplantae</taxon>
        <taxon>Chlorophyta</taxon>
        <taxon>core chlorophytes</taxon>
        <taxon>Trebouxiophyceae</taxon>
        <taxon>Chlorellales</taxon>
        <taxon>Chlorellaceae</taxon>
        <taxon>Apatococcus</taxon>
    </lineage>
</organism>
<sequence length="942" mass="100497">MGQNLLQFGPSVTIQDLRAAVLCDRVRQRLQDADWADSPSARTLRHSQQQLAGLYDHSQPFQNSTAKPFLDRTGLAPRPNTAPHAKLTLATARNSRAPESLDTQKGRRTDQSHALKQQASVNGAGQQQAQGGKSRSRPPPLQLQGVMVVAEPKSGRSSLCSTPCSTARRREKGSSKHSRASSLSSQGSLEGPDLQRIGRSTISSRAKAPRSEQRGLEPELRSRLANTSSAQQSGIEPNSNQSPVQQIQSEQNALAGATALPEDAQALATALSRRDKLTASESPGVISEQQPGSGRPMELREQQAAGISSQLPASDVAGIADTSRSSVIRKAGMTTTHRLTYGMADTYPELYQQAIEAGRAQPAPNLNFRSAWGESLSKAAQAAADQDQATGRSKLLSRGMRQTTYAEVNNQVHPAWAKRSPNLAAAFQDWVRRARLYYGEVEAAKAIRDMDKYLEASSLEDRTAVLAELRRLHVMADPHRWKSATHRFFGNKTLYGAGCTAAAEREYMKAKFENTQPLRPQTAPQSSAEQPAQLLREPLSRPITQDPSQLRAQADAVAGAAVMADAAASSPPISERLVITADSDAASNTMPAASSLLKETAAVSERPFTAGPASNAQTAMQDGVAPSRIGTTNNLNTSAAQPGTQRVSDADPAPWRIRAAWLQAQTNGDPAAELYKSSIPLGRAAGMGGIGPDSSAYQDSYGKDAAALAKSTAKEAVACKAQAARLASILQSTSAPFGKPKALKATTADGPFPVPSGFVDPPYEPGLEGGNGLQATTTGRAFAAAKDPAVAWESAAQAKRALDRSKAELRKITLPMGANGINQLMTWRTTYGADFEAWKSDIASSNLIAAHIKRIMQSPTATVGPVLGGPSNQLAVFSLQHSTRPVPPDSGISASSQQELRSVLVAAFQLAERINLSTTPQRTFLKELQREHLWFIVATTQH</sequence>
<feature type="region of interest" description="Disordered" evidence="1">
    <location>
        <begin position="625"/>
        <end position="650"/>
    </location>
</feature>
<dbReference type="EMBL" id="JALJOS010000005">
    <property type="protein sequence ID" value="KAK9838784.1"/>
    <property type="molecule type" value="Genomic_DNA"/>
</dbReference>
<feature type="compositionally biased region" description="Basic and acidic residues" evidence="1">
    <location>
        <begin position="209"/>
        <end position="222"/>
    </location>
</feature>
<reference evidence="2 3" key="1">
    <citation type="journal article" date="2024" name="Nat. Commun.">
        <title>Phylogenomics reveals the evolutionary origins of lichenization in chlorophyte algae.</title>
        <authorList>
            <person name="Puginier C."/>
            <person name="Libourel C."/>
            <person name="Otte J."/>
            <person name="Skaloud P."/>
            <person name="Haon M."/>
            <person name="Grisel S."/>
            <person name="Petersen M."/>
            <person name="Berrin J.G."/>
            <person name="Delaux P.M."/>
            <person name="Dal Grande F."/>
            <person name="Keller J."/>
        </authorList>
    </citation>
    <scope>NUCLEOTIDE SEQUENCE [LARGE SCALE GENOMIC DNA]</scope>
    <source>
        <strain evidence="2 3">SAG 2145</strain>
    </source>
</reference>
<feature type="compositionally biased region" description="Polar residues" evidence="1">
    <location>
        <begin position="155"/>
        <end position="165"/>
    </location>
</feature>
<feature type="region of interest" description="Disordered" evidence="1">
    <location>
        <begin position="273"/>
        <end position="311"/>
    </location>
</feature>
<protein>
    <submittedName>
        <fullName evidence="2">Uncharacterized protein</fullName>
    </submittedName>
</protein>
<dbReference type="Proteomes" id="UP001438707">
    <property type="component" value="Unassembled WGS sequence"/>
</dbReference>
<comment type="caution">
    <text evidence="2">The sequence shown here is derived from an EMBL/GenBank/DDBJ whole genome shotgun (WGS) entry which is preliminary data.</text>
</comment>
<accession>A0AAW1RXW8</accession>
<feature type="compositionally biased region" description="Basic and acidic residues" evidence="1">
    <location>
        <begin position="102"/>
        <end position="113"/>
    </location>
</feature>
<proteinExistence type="predicted"/>
<evidence type="ECO:0000313" key="2">
    <source>
        <dbReference type="EMBL" id="KAK9838784.1"/>
    </source>
</evidence>
<feature type="compositionally biased region" description="Polar residues" evidence="1">
    <location>
        <begin position="224"/>
        <end position="252"/>
    </location>
</feature>
<feature type="compositionally biased region" description="Basic residues" evidence="1">
    <location>
        <begin position="167"/>
        <end position="179"/>
    </location>
</feature>
<feature type="region of interest" description="Disordered" evidence="1">
    <location>
        <begin position="58"/>
        <end position="254"/>
    </location>
</feature>
<evidence type="ECO:0000256" key="1">
    <source>
        <dbReference type="SAM" id="MobiDB-lite"/>
    </source>
</evidence>
<dbReference type="AlphaFoldDB" id="A0AAW1RXW8"/>